<evidence type="ECO:0000256" key="5">
    <source>
        <dbReference type="PIRNR" id="PIRNR001369"/>
    </source>
</evidence>
<dbReference type="PRINTS" id="PR00143">
    <property type="entry name" value="CITRTSNTHASE"/>
</dbReference>
<dbReference type="NCBIfam" id="NF010635">
    <property type="entry name" value="PRK14032.1"/>
    <property type="match status" value="1"/>
</dbReference>
<reference evidence="6" key="2">
    <citation type="submission" date="2021-04" db="EMBL/GenBank/DDBJ databases">
        <authorList>
            <person name="Gilroy R."/>
        </authorList>
    </citation>
    <scope>NUCLEOTIDE SEQUENCE</scope>
    <source>
        <strain evidence="6">ChiSjej5B23-15282</strain>
    </source>
</reference>
<evidence type="ECO:0000313" key="7">
    <source>
        <dbReference type="Proteomes" id="UP000824243"/>
    </source>
</evidence>
<gene>
    <name evidence="6" type="ORF">H9981_00155</name>
</gene>
<comment type="catalytic activity">
    <reaction evidence="4">
        <text>oxaloacetate + acetyl-CoA + H2O = citrate + CoA + H(+)</text>
        <dbReference type="Rhea" id="RHEA:16845"/>
        <dbReference type="ChEBI" id="CHEBI:15377"/>
        <dbReference type="ChEBI" id="CHEBI:15378"/>
        <dbReference type="ChEBI" id="CHEBI:16452"/>
        <dbReference type="ChEBI" id="CHEBI:16947"/>
        <dbReference type="ChEBI" id="CHEBI:57287"/>
        <dbReference type="ChEBI" id="CHEBI:57288"/>
        <dbReference type="EC" id="2.3.3.16"/>
    </reaction>
</comment>
<dbReference type="GO" id="GO:0036440">
    <property type="term" value="F:citrate synthase activity"/>
    <property type="evidence" value="ECO:0007669"/>
    <property type="project" value="UniProtKB-EC"/>
</dbReference>
<evidence type="ECO:0000256" key="2">
    <source>
        <dbReference type="ARBA" id="ARBA00010566"/>
    </source>
</evidence>
<keyword evidence="3 5" id="KW-0808">Transferase</keyword>
<evidence type="ECO:0000256" key="1">
    <source>
        <dbReference type="ARBA" id="ARBA00005163"/>
    </source>
</evidence>
<dbReference type="InterPro" id="IPR024176">
    <property type="entry name" value="Citrate_synthase_bac-typ"/>
</dbReference>
<evidence type="ECO:0000256" key="3">
    <source>
        <dbReference type="ARBA" id="ARBA00022679"/>
    </source>
</evidence>
<dbReference type="InterPro" id="IPR036969">
    <property type="entry name" value="Citrate_synthase_sf"/>
</dbReference>
<dbReference type="EMBL" id="DXFA01000004">
    <property type="protein sequence ID" value="HIX47431.1"/>
    <property type="molecule type" value="Genomic_DNA"/>
</dbReference>
<dbReference type="InterPro" id="IPR016142">
    <property type="entry name" value="Citrate_synth-like_lrg_a-sub"/>
</dbReference>
<name>A0A9D1VV52_9FIRM</name>
<dbReference type="AlphaFoldDB" id="A0A9D1VV52"/>
<dbReference type="PANTHER" id="PTHR11739">
    <property type="entry name" value="CITRATE SYNTHASE"/>
    <property type="match status" value="1"/>
</dbReference>
<evidence type="ECO:0000256" key="4">
    <source>
        <dbReference type="ARBA" id="ARBA00049288"/>
    </source>
</evidence>
<sequence length="456" mass="52004">MAKDIENILFDITPEIEALARECEQNNAIDKELYTKYEVKRGLRDLNGKGVLAGLTNVSDVCATKIVNGESVPCEGNLYYRGYNIKDLVKGFLAAKHPGFEETAYLLLFGELPTKDQLQDFQRMLAERRTLPPNFVRDIIMKAPSRDMMNSITRSILQLYSYDDKADDTTIPNVLRQCLNLISQFPMLMVYGYHAYNYRMGEDLYIYAPKPELSAAENILMMLREDRKYTKLEAKILDMALVLHMDHGGGNNSTFTTHVVTSSGTDTYSTMAAAMASLKGPKHGGANVKVTQMFDDMKAHLTDWEDEDQIRAYLEALLDKKAFDKKGLIYGMGHAVYSISDPRADIFKRFVKQLAREKHHEKEYALYEKVEHMAPEIIGEKRRMYKGVNANVDFYSGLVYSMLDLPPALYTPIFAAARIVGWSAHRLEELKNVDKIIRPAYKALAPHREYINLDDR</sequence>
<dbReference type="Gene3D" id="1.10.230.10">
    <property type="entry name" value="Cytochrome P450-Terp, domain 2"/>
    <property type="match status" value="1"/>
</dbReference>
<proteinExistence type="inferred from homology"/>
<accession>A0A9D1VV52</accession>
<dbReference type="InterPro" id="IPR016143">
    <property type="entry name" value="Citrate_synth-like_sm_a-sub"/>
</dbReference>
<dbReference type="Pfam" id="PF00285">
    <property type="entry name" value="Citrate_synt"/>
    <property type="match status" value="1"/>
</dbReference>
<dbReference type="SUPFAM" id="SSF48256">
    <property type="entry name" value="Citrate synthase"/>
    <property type="match status" value="1"/>
</dbReference>
<dbReference type="Gene3D" id="1.10.580.10">
    <property type="entry name" value="Citrate Synthase, domain 1"/>
    <property type="match status" value="1"/>
</dbReference>
<dbReference type="CDD" id="cd06113">
    <property type="entry name" value="citrate_synt_like_1_2"/>
    <property type="match status" value="1"/>
</dbReference>
<comment type="pathway">
    <text evidence="1">Carbohydrate metabolism; tricarboxylic acid cycle.</text>
</comment>
<dbReference type="PIRSF" id="PIRSF001369">
    <property type="entry name" value="Citrate_synth"/>
    <property type="match status" value="1"/>
</dbReference>
<protein>
    <recommendedName>
        <fullName evidence="5">Citrate synthase</fullName>
    </recommendedName>
</protein>
<reference evidence="6" key="1">
    <citation type="journal article" date="2021" name="PeerJ">
        <title>Extensive microbial diversity within the chicken gut microbiome revealed by metagenomics and culture.</title>
        <authorList>
            <person name="Gilroy R."/>
            <person name="Ravi A."/>
            <person name="Getino M."/>
            <person name="Pursley I."/>
            <person name="Horton D.L."/>
            <person name="Alikhan N.F."/>
            <person name="Baker D."/>
            <person name="Gharbi K."/>
            <person name="Hall N."/>
            <person name="Watson M."/>
            <person name="Adriaenssens E.M."/>
            <person name="Foster-Nyarko E."/>
            <person name="Jarju S."/>
            <person name="Secka A."/>
            <person name="Antonio M."/>
            <person name="Oren A."/>
            <person name="Chaudhuri R.R."/>
            <person name="La Ragione R."/>
            <person name="Hildebrand F."/>
            <person name="Pallen M.J."/>
        </authorList>
    </citation>
    <scope>NUCLEOTIDE SEQUENCE</scope>
    <source>
        <strain evidence="6">ChiSjej5B23-15282</strain>
    </source>
</reference>
<organism evidence="6 7">
    <name type="scientific">Candidatus Mediterraneibacter caccavium</name>
    <dbReference type="NCBI Taxonomy" id="2838661"/>
    <lineage>
        <taxon>Bacteria</taxon>
        <taxon>Bacillati</taxon>
        <taxon>Bacillota</taxon>
        <taxon>Clostridia</taxon>
        <taxon>Lachnospirales</taxon>
        <taxon>Lachnospiraceae</taxon>
        <taxon>Mediterraneibacter</taxon>
    </lineage>
</organism>
<dbReference type="GO" id="GO:0006099">
    <property type="term" value="P:tricarboxylic acid cycle"/>
    <property type="evidence" value="ECO:0007669"/>
    <property type="project" value="TreeGrafter"/>
</dbReference>
<dbReference type="GO" id="GO:0005975">
    <property type="term" value="P:carbohydrate metabolic process"/>
    <property type="evidence" value="ECO:0007669"/>
    <property type="project" value="TreeGrafter"/>
</dbReference>
<evidence type="ECO:0000313" key="6">
    <source>
        <dbReference type="EMBL" id="HIX47431.1"/>
    </source>
</evidence>
<comment type="caution">
    <text evidence="6">The sequence shown here is derived from an EMBL/GenBank/DDBJ whole genome shotgun (WGS) entry which is preliminary data.</text>
</comment>
<dbReference type="PANTHER" id="PTHR11739:SF4">
    <property type="entry name" value="CITRATE SYNTHASE, PEROXISOMAL"/>
    <property type="match status" value="1"/>
</dbReference>
<comment type="similarity">
    <text evidence="2 5">Belongs to the citrate synthase family.</text>
</comment>
<dbReference type="InterPro" id="IPR002020">
    <property type="entry name" value="Citrate_synthase"/>
</dbReference>
<dbReference type="GO" id="GO:0005829">
    <property type="term" value="C:cytosol"/>
    <property type="evidence" value="ECO:0007669"/>
    <property type="project" value="TreeGrafter"/>
</dbReference>
<dbReference type="Proteomes" id="UP000824243">
    <property type="component" value="Unassembled WGS sequence"/>
</dbReference>